<feature type="chain" id="PRO_5005567815" description="Protein CPL1-like domain-containing protein" evidence="2">
    <location>
        <begin position="20"/>
        <end position="341"/>
    </location>
</feature>
<dbReference type="EMBL" id="LAVV01009801">
    <property type="protein sequence ID" value="KNZ49960.1"/>
    <property type="molecule type" value="Genomic_DNA"/>
</dbReference>
<dbReference type="STRING" id="27349.A0A0L6UQ45"/>
<feature type="signal peptide" evidence="2">
    <location>
        <begin position="1"/>
        <end position="19"/>
    </location>
</feature>
<proteinExistence type="predicted"/>
<reference evidence="4 5" key="1">
    <citation type="submission" date="2015-08" db="EMBL/GenBank/DDBJ databases">
        <title>Next Generation Sequencing and Analysis of the Genome of Puccinia sorghi L Schw, the Causal Agent of Maize Common Rust.</title>
        <authorList>
            <person name="Rochi L."/>
            <person name="Burguener G."/>
            <person name="Darino M."/>
            <person name="Turjanski A."/>
            <person name="Kreff E."/>
            <person name="Dieguez M.J."/>
            <person name="Sacco F."/>
        </authorList>
    </citation>
    <scope>NUCLEOTIDE SEQUENCE [LARGE SCALE GENOMIC DNA]</scope>
    <source>
        <strain evidence="4 5">RO10H11247</strain>
    </source>
</reference>
<feature type="region of interest" description="Disordered" evidence="1">
    <location>
        <begin position="18"/>
        <end position="46"/>
    </location>
</feature>
<evidence type="ECO:0000313" key="5">
    <source>
        <dbReference type="Proteomes" id="UP000037035"/>
    </source>
</evidence>
<evidence type="ECO:0000259" key="3">
    <source>
        <dbReference type="Pfam" id="PF21671"/>
    </source>
</evidence>
<dbReference type="Proteomes" id="UP000037035">
    <property type="component" value="Unassembled WGS sequence"/>
</dbReference>
<keyword evidence="2" id="KW-0732">Signal</keyword>
<dbReference type="AlphaFoldDB" id="A0A0L6UQ45"/>
<accession>A0A0L6UQ45</accession>
<evidence type="ECO:0000256" key="2">
    <source>
        <dbReference type="SAM" id="SignalP"/>
    </source>
</evidence>
<dbReference type="VEuPathDB" id="FungiDB:VP01_466g3"/>
<dbReference type="InterPro" id="IPR038955">
    <property type="entry name" value="PriA/CPL1_fungi"/>
</dbReference>
<dbReference type="PANTHER" id="PTHR35192:SF2">
    <property type="entry name" value="APPLE DOMAIN-CONTAINING PROTEIN"/>
    <property type="match status" value="1"/>
</dbReference>
<gene>
    <name evidence="4" type="ORF">VP01_466g3</name>
</gene>
<organism evidence="4 5">
    <name type="scientific">Puccinia sorghi</name>
    <dbReference type="NCBI Taxonomy" id="27349"/>
    <lineage>
        <taxon>Eukaryota</taxon>
        <taxon>Fungi</taxon>
        <taxon>Dikarya</taxon>
        <taxon>Basidiomycota</taxon>
        <taxon>Pucciniomycotina</taxon>
        <taxon>Pucciniomycetes</taxon>
        <taxon>Pucciniales</taxon>
        <taxon>Pucciniaceae</taxon>
        <taxon>Puccinia</taxon>
    </lineage>
</organism>
<dbReference type="InterPro" id="IPR048661">
    <property type="entry name" value="CPL1-like"/>
</dbReference>
<name>A0A0L6UQ45_9BASI</name>
<evidence type="ECO:0000256" key="1">
    <source>
        <dbReference type="SAM" id="MobiDB-lite"/>
    </source>
</evidence>
<keyword evidence="5" id="KW-1185">Reference proteome</keyword>
<comment type="caution">
    <text evidence="4">The sequence shown here is derived from an EMBL/GenBank/DDBJ whole genome shotgun (WGS) entry which is preliminary data.</text>
</comment>
<dbReference type="OrthoDB" id="439917at2759"/>
<sequence length="341" mass="35852">MFAHLSLLVMLLTASLGAASPSSTPGSAGGELRTTAPVRSASLNKRMPRTPLVNKRTNSTRVVRSLPLLPTLGPILPLAANLKVDICLDLSVKLLGIASVNLFATANLAASISSRGISVDELAIVQAYLASELLDVARVSTTAWACEQACTSNGQHSTKGARSVCSGQSFDRASHTCTLVPKQLTTRSGVLAKLIAQLSLPGRSAPRYCQLCPTRCGPASSTPSAYARFARRQSSSVIGQCPTGLDGELLNHAILSLSSRLIFIRFIIACPISAFSSSQGFECVRTQDELEHCGGCSTTGEGVNCNRVVGIKNPGCSRGQCIAFECEEGFYLASNKTCVQS</sequence>
<dbReference type="Pfam" id="PF21671">
    <property type="entry name" value="CPL1-like"/>
    <property type="match status" value="1"/>
</dbReference>
<protein>
    <recommendedName>
        <fullName evidence="3">Protein CPL1-like domain-containing protein</fullName>
    </recommendedName>
</protein>
<evidence type="ECO:0000313" key="4">
    <source>
        <dbReference type="EMBL" id="KNZ49960.1"/>
    </source>
</evidence>
<feature type="domain" description="Protein CPL1-like" evidence="3">
    <location>
        <begin position="281"/>
        <end position="339"/>
    </location>
</feature>
<dbReference type="PANTHER" id="PTHR35192">
    <property type="entry name" value="PROTEIN, PUTATIVE-RELATED"/>
    <property type="match status" value="1"/>
</dbReference>